<feature type="non-terminal residue" evidence="1">
    <location>
        <position position="28"/>
    </location>
</feature>
<protein>
    <submittedName>
        <fullName evidence="1">Uncharacterized protein</fullName>
    </submittedName>
</protein>
<reference evidence="1" key="1">
    <citation type="journal article" date="2015" name="Nature">
        <title>Complex archaea that bridge the gap between prokaryotes and eukaryotes.</title>
        <authorList>
            <person name="Spang A."/>
            <person name="Saw J.H."/>
            <person name="Jorgensen S.L."/>
            <person name="Zaremba-Niedzwiedzka K."/>
            <person name="Martijn J."/>
            <person name="Lind A.E."/>
            <person name="van Eijk R."/>
            <person name="Schleper C."/>
            <person name="Guy L."/>
            <person name="Ettema T.J."/>
        </authorList>
    </citation>
    <scope>NUCLEOTIDE SEQUENCE</scope>
</reference>
<comment type="caution">
    <text evidence="1">The sequence shown here is derived from an EMBL/GenBank/DDBJ whole genome shotgun (WGS) entry which is preliminary data.</text>
</comment>
<name>A0A0F9PS40_9ZZZZ</name>
<evidence type="ECO:0000313" key="1">
    <source>
        <dbReference type="EMBL" id="KKN32984.1"/>
    </source>
</evidence>
<accession>A0A0F9PS40</accession>
<sequence>MMLSREEVSKKLGRRVSRGEYERVMDAH</sequence>
<dbReference type="EMBL" id="LAZR01002215">
    <property type="protein sequence ID" value="KKN32984.1"/>
    <property type="molecule type" value="Genomic_DNA"/>
</dbReference>
<proteinExistence type="predicted"/>
<organism evidence="1">
    <name type="scientific">marine sediment metagenome</name>
    <dbReference type="NCBI Taxonomy" id="412755"/>
    <lineage>
        <taxon>unclassified sequences</taxon>
        <taxon>metagenomes</taxon>
        <taxon>ecological metagenomes</taxon>
    </lineage>
</organism>
<dbReference type="AlphaFoldDB" id="A0A0F9PS40"/>
<gene>
    <name evidence="1" type="ORF">LCGC14_0808560</name>
</gene>